<dbReference type="RefSeq" id="XP_044422079.1">
    <property type="nucleotide sequence ID" value="XM_044566144.1"/>
</dbReference>
<dbReference type="Pfam" id="PF24758">
    <property type="entry name" value="LRR_At5g56370"/>
    <property type="match status" value="1"/>
</dbReference>
<feature type="compositionally biased region" description="Low complexity" evidence="1">
    <location>
        <begin position="1"/>
        <end position="12"/>
    </location>
</feature>
<dbReference type="EnsemblPlants" id="TraesCS7A02G518600.1">
    <property type="protein sequence ID" value="TraesCS7A02G518600.1"/>
    <property type="gene ID" value="TraesCS7A02G518600"/>
</dbReference>
<dbReference type="Proteomes" id="UP000019116">
    <property type="component" value="Chromosome 7A"/>
</dbReference>
<dbReference type="OMA" id="IFCNIDL"/>
<dbReference type="GeneID" id="123146875"/>
<dbReference type="AlphaFoldDB" id="A0A3B6RP00"/>
<keyword evidence="4" id="KW-1185">Reference proteome</keyword>
<dbReference type="InterPro" id="IPR055312">
    <property type="entry name" value="FBL15-like"/>
</dbReference>
<dbReference type="Gramene" id="TraesLAC7A03G03974020.1">
    <property type="protein sequence ID" value="TraesLAC7A03G03974020.1"/>
    <property type="gene ID" value="TraesLAC7A03G03974020"/>
</dbReference>
<dbReference type="InterPro" id="IPR036047">
    <property type="entry name" value="F-box-like_dom_sf"/>
</dbReference>
<dbReference type="SUPFAM" id="SSF81383">
    <property type="entry name" value="F-box domain"/>
    <property type="match status" value="1"/>
</dbReference>
<dbReference type="PANTHER" id="PTHR34709">
    <property type="entry name" value="OS10G0396666 PROTEIN"/>
    <property type="match status" value="1"/>
</dbReference>
<feature type="region of interest" description="Disordered" evidence="1">
    <location>
        <begin position="1"/>
        <end position="24"/>
    </location>
</feature>
<reference evidence="3" key="2">
    <citation type="submission" date="2018-10" db="UniProtKB">
        <authorList>
            <consortium name="EnsemblPlants"/>
        </authorList>
    </citation>
    <scope>IDENTIFICATION</scope>
</reference>
<accession>A0A3B6RP00</accession>
<dbReference type="SUPFAM" id="SSF52047">
    <property type="entry name" value="RNI-like"/>
    <property type="match status" value="1"/>
</dbReference>
<feature type="domain" description="F-box/LRR-repeat protein 15/At3g58940/PEG3-like LRR" evidence="2">
    <location>
        <begin position="145"/>
        <end position="259"/>
    </location>
</feature>
<proteinExistence type="predicted"/>
<dbReference type="Gene3D" id="3.80.10.10">
    <property type="entry name" value="Ribonuclease Inhibitor"/>
    <property type="match status" value="1"/>
</dbReference>
<dbReference type="Gramene" id="TraesCS7A03G1260400.1">
    <property type="protein sequence ID" value="TraesCS7A03G1260400.1.CDS"/>
    <property type="gene ID" value="TraesCS7A03G1260400"/>
</dbReference>
<dbReference type="Gramene" id="TraesNOR7A03G04063910.1">
    <property type="protein sequence ID" value="TraesNOR7A03G04063910.1"/>
    <property type="gene ID" value="TraesNOR7A03G04063910"/>
</dbReference>
<dbReference type="Gramene" id="TraesSTA7A03G04015770.1">
    <property type="protein sequence ID" value="TraesSTA7A03G04015770.1"/>
    <property type="gene ID" value="TraesSTA7A03G04015770"/>
</dbReference>
<sequence length="491" mass="53832">MEASSGPSRSSSQEPDGPCDGEDRLSALPDDLLLDVLARLPCAAAAARTEVLSRRWLGLWASLRQIVFRGVALPSLEAALGRVDLPLPAVSLIKIRVPIKQQHPHQPVPKGKEHWRDSAGVPINSLLRAAVRLDPEKLDFRIPSGIIERALAVDLPCLPRATSIALNFSSLFSLAAVPAGAEFPALETLSLAQCTTNLDGLLACCPRLRTLRLSRAVFLDCIIRVVNSPLLQELVVECEARLTQRVVIVAPELKQLTTSFTAVVAVNITVLAPVVEKVSWQCCYLGPCIVFGVWSLNKLRLQSAERQGEPTTLYIYACVDPSPFRAQVHNFRQEIQRHMVAAFSVFELHLTAKGHAFGAVVVHLLGMNRISTATRRLKVVLHRSELKEVCPTHCPCESPNWRSQAISLDALEELEFNGFDGADHEFDLLELILGCAPMLKRMIVKLSEEISASNDGCVKIVNIFKQACSSVECDVYHSSGIMYSSQNCPST</sequence>
<evidence type="ECO:0000313" key="3">
    <source>
        <dbReference type="EnsemblPlants" id="TraesCS7A02G518600.1"/>
    </source>
</evidence>
<organism evidence="3">
    <name type="scientific">Triticum aestivum</name>
    <name type="common">Wheat</name>
    <dbReference type="NCBI Taxonomy" id="4565"/>
    <lineage>
        <taxon>Eukaryota</taxon>
        <taxon>Viridiplantae</taxon>
        <taxon>Streptophyta</taxon>
        <taxon>Embryophyta</taxon>
        <taxon>Tracheophyta</taxon>
        <taxon>Spermatophyta</taxon>
        <taxon>Magnoliopsida</taxon>
        <taxon>Liliopsida</taxon>
        <taxon>Poales</taxon>
        <taxon>Poaceae</taxon>
        <taxon>BOP clade</taxon>
        <taxon>Pooideae</taxon>
        <taxon>Triticodae</taxon>
        <taxon>Triticeae</taxon>
        <taxon>Triticinae</taxon>
        <taxon>Triticum</taxon>
    </lineage>
</organism>
<evidence type="ECO:0000256" key="1">
    <source>
        <dbReference type="SAM" id="MobiDB-lite"/>
    </source>
</evidence>
<evidence type="ECO:0000259" key="2">
    <source>
        <dbReference type="Pfam" id="PF24758"/>
    </source>
</evidence>
<dbReference type="OrthoDB" id="690108at2759"/>
<name>A0A3B6RP00_WHEAT</name>
<protein>
    <recommendedName>
        <fullName evidence="2">F-box/LRR-repeat protein 15/At3g58940/PEG3-like LRR domain-containing protein</fullName>
    </recommendedName>
</protein>
<dbReference type="Gramene" id="TraesCS7A02G518600.1">
    <property type="protein sequence ID" value="TraesCS7A02G518600.1"/>
    <property type="gene ID" value="TraesCS7A02G518600"/>
</dbReference>
<evidence type="ECO:0000313" key="4">
    <source>
        <dbReference type="Proteomes" id="UP000019116"/>
    </source>
</evidence>
<dbReference type="PANTHER" id="PTHR34709:SF81">
    <property type="entry name" value="F-BOX DOMAIN-CONTAINING PROTEIN"/>
    <property type="match status" value="1"/>
</dbReference>
<reference evidence="3" key="1">
    <citation type="submission" date="2018-08" db="EMBL/GenBank/DDBJ databases">
        <authorList>
            <person name="Rossello M."/>
        </authorList>
    </citation>
    <scope>NUCLEOTIDE SEQUENCE [LARGE SCALE GENOMIC DNA]</scope>
    <source>
        <strain evidence="3">cv. Chinese Spring</strain>
    </source>
</reference>
<gene>
    <name evidence="3" type="primary">LOC123146875</name>
</gene>
<dbReference type="InterPro" id="IPR032675">
    <property type="entry name" value="LRR_dom_sf"/>
</dbReference>
<dbReference type="InterPro" id="IPR055411">
    <property type="entry name" value="LRR_FXL15/At3g58940/PEG3-like"/>
</dbReference>